<name>A0ABN8B1V8_CHISP</name>
<evidence type="ECO:0000256" key="5">
    <source>
        <dbReference type="ARBA" id="ARBA00022989"/>
    </source>
</evidence>
<evidence type="ECO:0000256" key="2">
    <source>
        <dbReference type="ARBA" id="ARBA00022448"/>
    </source>
</evidence>
<feature type="domain" description="Cytochrome b561" evidence="8">
    <location>
        <begin position="51"/>
        <end position="113"/>
    </location>
</feature>
<gene>
    <name evidence="9" type="ORF">CHILSU_LOCUS4474</name>
</gene>
<evidence type="ECO:0000259" key="8">
    <source>
        <dbReference type="Pfam" id="PF03188"/>
    </source>
</evidence>
<reference evidence="9" key="1">
    <citation type="submission" date="2021-12" db="EMBL/GenBank/DDBJ databases">
        <authorList>
            <person name="King R."/>
        </authorList>
    </citation>
    <scope>NUCLEOTIDE SEQUENCE</scope>
</reference>
<keyword evidence="10" id="KW-1185">Reference proteome</keyword>
<feature type="transmembrane region" description="Helical" evidence="7">
    <location>
        <begin position="20"/>
        <end position="41"/>
    </location>
</feature>
<dbReference type="Pfam" id="PF03188">
    <property type="entry name" value="Cytochrom_B561"/>
    <property type="match status" value="1"/>
</dbReference>
<dbReference type="Gene3D" id="1.20.120.1770">
    <property type="match status" value="1"/>
</dbReference>
<dbReference type="InterPro" id="IPR006593">
    <property type="entry name" value="Cyt_b561/ferric_Rdtase_TM"/>
</dbReference>
<evidence type="ECO:0000256" key="1">
    <source>
        <dbReference type="ARBA" id="ARBA00004370"/>
    </source>
</evidence>
<evidence type="ECO:0000256" key="3">
    <source>
        <dbReference type="ARBA" id="ARBA00022692"/>
    </source>
</evidence>
<evidence type="ECO:0000313" key="9">
    <source>
        <dbReference type="EMBL" id="CAH0401252.1"/>
    </source>
</evidence>
<sequence>MTVSDESGPAIVKLLDIVNTIATVAIGGLAMGGLLTATLYSSTILSNLSTHIFLVTFGYILIISQAVVSMNPTAGWARAFSYQNKRMIHLCMQIIGSILAIAGAAMGMRLRNSFGTSRTPHGIMVSQAQTLTDSYSHRQCFYGKSLSC</sequence>
<evidence type="ECO:0000256" key="4">
    <source>
        <dbReference type="ARBA" id="ARBA00022982"/>
    </source>
</evidence>
<keyword evidence="2" id="KW-0813">Transport</keyword>
<keyword evidence="6 7" id="KW-0472">Membrane</keyword>
<organism evidence="9 10">
    <name type="scientific">Chilo suppressalis</name>
    <name type="common">Asiatic rice borer moth</name>
    <dbReference type="NCBI Taxonomy" id="168631"/>
    <lineage>
        <taxon>Eukaryota</taxon>
        <taxon>Metazoa</taxon>
        <taxon>Ecdysozoa</taxon>
        <taxon>Arthropoda</taxon>
        <taxon>Hexapoda</taxon>
        <taxon>Insecta</taxon>
        <taxon>Pterygota</taxon>
        <taxon>Neoptera</taxon>
        <taxon>Endopterygota</taxon>
        <taxon>Lepidoptera</taxon>
        <taxon>Glossata</taxon>
        <taxon>Ditrysia</taxon>
        <taxon>Pyraloidea</taxon>
        <taxon>Crambidae</taxon>
        <taxon>Crambinae</taxon>
        <taxon>Chilo</taxon>
    </lineage>
</organism>
<protein>
    <recommendedName>
        <fullName evidence="8">Cytochrome b561 domain-containing protein</fullName>
    </recommendedName>
</protein>
<feature type="transmembrane region" description="Helical" evidence="7">
    <location>
        <begin position="87"/>
        <end position="108"/>
    </location>
</feature>
<keyword evidence="3 7" id="KW-0812">Transmembrane</keyword>
<feature type="transmembrane region" description="Helical" evidence="7">
    <location>
        <begin position="48"/>
        <end position="67"/>
    </location>
</feature>
<accession>A0ABN8B1V8</accession>
<dbReference type="Proteomes" id="UP001153292">
    <property type="component" value="Chromosome 19"/>
</dbReference>
<keyword evidence="4" id="KW-0249">Electron transport</keyword>
<comment type="subcellular location">
    <subcellularLocation>
        <location evidence="1">Membrane</location>
    </subcellularLocation>
</comment>
<evidence type="ECO:0000256" key="7">
    <source>
        <dbReference type="SAM" id="Phobius"/>
    </source>
</evidence>
<proteinExistence type="predicted"/>
<keyword evidence="5 7" id="KW-1133">Transmembrane helix</keyword>
<evidence type="ECO:0000313" key="10">
    <source>
        <dbReference type="Proteomes" id="UP001153292"/>
    </source>
</evidence>
<evidence type="ECO:0000256" key="6">
    <source>
        <dbReference type="ARBA" id="ARBA00023136"/>
    </source>
</evidence>
<dbReference type="EMBL" id="OU963912">
    <property type="protein sequence ID" value="CAH0401252.1"/>
    <property type="molecule type" value="Genomic_DNA"/>
</dbReference>